<dbReference type="EMBL" id="ABCA03000039">
    <property type="protein sequence ID" value="EDS01261.1"/>
    <property type="molecule type" value="Genomic_DNA"/>
</dbReference>
<accession>B0MLT8</accession>
<evidence type="ECO:0000313" key="2">
    <source>
        <dbReference type="Proteomes" id="UP000005326"/>
    </source>
</evidence>
<reference evidence="1" key="1">
    <citation type="submission" date="2007-10" db="EMBL/GenBank/DDBJ databases">
        <authorList>
            <person name="Fulton L."/>
            <person name="Clifton S."/>
            <person name="Fulton B."/>
            <person name="Xu J."/>
            <person name="Minx P."/>
            <person name="Pepin K.H."/>
            <person name="Johnson M."/>
            <person name="Thiruvilangam P."/>
            <person name="Bhonagiri V."/>
            <person name="Nash W.E."/>
            <person name="Mardis E.R."/>
            <person name="Wilson R.K."/>
        </authorList>
    </citation>
    <scope>NUCLEOTIDE SEQUENCE [LARGE SCALE GENOMIC DNA]</scope>
    <source>
        <strain evidence="1">DSM 15702</strain>
    </source>
</reference>
<name>B0MLT8_9FIRM</name>
<dbReference type="Proteomes" id="UP000005326">
    <property type="component" value="Unassembled WGS sequence"/>
</dbReference>
<keyword evidence="2" id="KW-1185">Reference proteome</keyword>
<sequence length="40" mass="4478">MQRCKAEMFCAFCFLPGELIVNRAVSLYTAVKATGYFAVK</sequence>
<comment type="caution">
    <text evidence="1">The sequence shown here is derived from an EMBL/GenBank/DDBJ whole genome shotgun (WGS) entry which is preliminary data.</text>
</comment>
<protein>
    <submittedName>
        <fullName evidence="1">Uncharacterized protein</fullName>
    </submittedName>
</protein>
<organism evidence="1 2">
    <name type="scientific">[Eubacterium] siraeum DSM 15702</name>
    <dbReference type="NCBI Taxonomy" id="428128"/>
    <lineage>
        <taxon>Bacteria</taxon>
        <taxon>Bacillati</taxon>
        <taxon>Bacillota</taxon>
        <taxon>Clostridia</taxon>
        <taxon>Eubacteriales</taxon>
        <taxon>Oscillospiraceae</taxon>
        <taxon>Oscillospiraceae incertae sedis</taxon>
    </lineage>
</organism>
<gene>
    <name evidence="1" type="ORF">EUBSIR_00787</name>
</gene>
<proteinExistence type="predicted"/>
<evidence type="ECO:0000313" key="1">
    <source>
        <dbReference type="EMBL" id="EDS01261.1"/>
    </source>
</evidence>
<reference evidence="1" key="2">
    <citation type="submission" date="2014-06" db="EMBL/GenBank/DDBJ databases">
        <title>Draft genome sequence of Eubacterium siraeum (DSM 15702).</title>
        <authorList>
            <person name="Sudarsanam P."/>
            <person name="Ley R."/>
            <person name="Guruge J."/>
            <person name="Turnbaugh P.J."/>
            <person name="Mahowald M."/>
            <person name="Liep D."/>
            <person name="Gordon J."/>
        </authorList>
    </citation>
    <scope>NUCLEOTIDE SEQUENCE</scope>
    <source>
        <strain evidence="1">DSM 15702</strain>
    </source>
</reference>
<dbReference type="AlphaFoldDB" id="B0MLT8"/>